<evidence type="ECO:0000256" key="6">
    <source>
        <dbReference type="ARBA" id="ARBA00022833"/>
    </source>
</evidence>
<sequence>MDWLLTRGAIERIFSKQEVDKPVLQILKLVPIPSPSGNRYRITLWDGLQENTRVMLGTQLSMMVDYDEIDQFAVVQLDHYVHYTAPLGDILVVLGLTVVEKGFILRHVLGNGALSSSSPDAPSTASAPSSFRNCQDPGSFSDVVPITSLTPFYHRARVTNKSSVQEYDSARGRGRRFSMSLLDESGEIRAVAFNSECDRLCNVIEDNKVYYISKASVRKVRPGYPSSIVNDYEMFFTSETTIVSCNDDTSNIPAIQFNFVPIERLQEVSKDSVVDVIGVCTWADEVRTVTVRNTNEERKKRDVRLMDQSGTEVCLTLWGDQAERFDGCDNHVVAAKEVRVTYFNGVSLSLTSSGALHITPDIPECHALWEWYNIEGAHVQPRSISGSKDAGRTEVNWKSLAQAKAEGLGQDGPDYYNVKAYVSVISKNNALYRACPRESCYKKVTELENGHFRCEKCNRQTTDFKWRPLISVTLADFSGEQSVTCFGKEGEQLVGKSAAELGEMYTVSGNEDTRFEDALFDVLFRPFIFRLRAKKEFYNGEISLRTSAIDVTPVNYVECTQRLLGDIAELSKNLRERPPRE</sequence>
<comment type="similarity">
    <text evidence="2 11">Belongs to the replication factor A protein 1 family.</text>
</comment>
<dbReference type="Pfam" id="PF08646">
    <property type="entry name" value="Rep_fac-A_C"/>
    <property type="match status" value="1"/>
</dbReference>
<dbReference type="GO" id="GO:0006310">
    <property type="term" value="P:DNA recombination"/>
    <property type="evidence" value="ECO:0007669"/>
    <property type="project" value="InterPro"/>
</dbReference>
<dbReference type="FunFam" id="2.40.50.140:FF:000090">
    <property type="entry name" value="Replication protein A subunit"/>
    <property type="match status" value="1"/>
</dbReference>
<comment type="caution">
    <text evidence="16">The sequence shown here is derived from an EMBL/GenBank/DDBJ whole genome shotgun (WGS) entry which is preliminary data.</text>
</comment>
<dbReference type="InterPro" id="IPR012340">
    <property type="entry name" value="NA-bd_OB-fold"/>
</dbReference>
<name>A0AAQ4EVW4_AMBAM</name>
<feature type="domain" description="Replication factor A C-terminal" evidence="14">
    <location>
        <begin position="415"/>
        <end position="563"/>
    </location>
</feature>
<evidence type="ECO:0000259" key="14">
    <source>
        <dbReference type="Pfam" id="PF08646"/>
    </source>
</evidence>
<feature type="region of interest" description="Disordered" evidence="12">
    <location>
        <begin position="114"/>
        <end position="133"/>
    </location>
</feature>
<evidence type="ECO:0000256" key="1">
    <source>
        <dbReference type="ARBA" id="ARBA00004123"/>
    </source>
</evidence>
<comment type="subcellular location">
    <subcellularLocation>
        <location evidence="1 11">Nucleus</location>
    </subcellularLocation>
</comment>
<evidence type="ECO:0000313" key="17">
    <source>
        <dbReference type="Proteomes" id="UP001321473"/>
    </source>
</evidence>
<keyword evidence="17" id="KW-1185">Reference proteome</keyword>
<evidence type="ECO:0000313" key="16">
    <source>
        <dbReference type="EMBL" id="KAK8778718.1"/>
    </source>
</evidence>
<evidence type="ECO:0000259" key="13">
    <source>
        <dbReference type="Pfam" id="PF04057"/>
    </source>
</evidence>
<evidence type="ECO:0000256" key="12">
    <source>
        <dbReference type="SAM" id="MobiDB-lite"/>
    </source>
</evidence>
<protein>
    <recommendedName>
        <fullName evidence="11">Replication protein A subunit</fullName>
    </recommendedName>
</protein>
<dbReference type="Pfam" id="PF04057">
    <property type="entry name" value="Rep-A_N"/>
    <property type="match status" value="1"/>
</dbReference>
<dbReference type="SUPFAM" id="SSF50249">
    <property type="entry name" value="Nucleic acid-binding proteins"/>
    <property type="match status" value="4"/>
</dbReference>
<proteinExistence type="inferred from homology"/>
<dbReference type="NCBIfam" id="TIGR00617">
    <property type="entry name" value="rpa1"/>
    <property type="match status" value="1"/>
</dbReference>
<evidence type="ECO:0000256" key="2">
    <source>
        <dbReference type="ARBA" id="ARBA00005690"/>
    </source>
</evidence>
<dbReference type="Proteomes" id="UP001321473">
    <property type="component" value="Unassembled WGS sequence"/>
</dbReference>
<dbReference type="InterPro" id="IPR013955">
    <property type="entry name" value="Rep_factor-A_C"/>
</dbReference>
<dbReference type="FunFam" id="2.40.50.140:FF:000064">
    <property type="entry name" value="Replication protein A subunit"/>
    <property type="match status" value="1"/>
</dbReference>
<feature type="compositionally biased region" description="Low complexity" evidence="12">
    <location>
        <begin position="115"/>
        <end position="130"/>
    </location>
</feature>
<keyword evidence="8 11" id="KW-0539">Nucleus</keyword>
<keyword evidence="4 11" id="KW-0479">Metal-binding</keyword>
<dbReference type="Gene3D" id="2.40.50.140">
    <property type="entry name" value="Nucleic acid-binding proteins"/>
    <property type="match status" value="4"/>
</dbReference>
<dbReference type="GO" id="GO:0006281">
    <property type="term" value="P:DNA repair"/>
    <property type="evidence" value="ECO:0007669"/>
    <property type="project" value="InterPro"/>
</dbReference>
<dbReference type="InterPro" id="IPR004591">
    <property type="entry name" value="Rfa1"/>
</dbReference>
<keyword evidence="6 11" id="KW-0862">Zinc</keyword>
<keyword evidence="7 11" id="KW-0238">DNA-binding</keyword>
<dbReference type="EMBL" id="JARKHS020010457">
    <property type="protein sequence ID" value="KAK8778718.1"/>
    <property type="molecule type" value="Genomic_DNA"/>
</dbReference>
<organism evidence="16 17">
    <name type="scientific">Amblyomma americanum</name>
    <name type="common">Lone star tick</name>
    <dbReference type="NCBI Taxonomy" id="6943"/>
    <lineage>
        <taxon>Eukaryota</taxon>
        <taxon>Metazoa</taxon>
        <taxon>Ecdysozoa</taxon>
        <taxon>Arthropoda</taxon>
        <taxon>Chelicerata</taxon>
        <taxon>Arachnida</taxon>
        <taxon>Acari</taxon>
        <taxon>Parasitiformes</taxon>
        <taxon>Ixodida</taxon>
        <taxon>Ixodoidea</taxon>
        <taxon>Ixodidae</taxon>
        <taxon>Amblyomminae</taxon>
        <taxon>Amblyomma</taxon>
    </lineage>
</organism>
<evidence type="ECO:0000256" key="8">
    <source>
        <dbReference type="ARBA" id="ARBA00023242"/>
    </source>
</evidence>
<dbReference type="PANTHER" id="PTHR47165">
    <property type="entry name" value="OS03G0429900 PROTEIN"/>
    <property type="match status" value="1"/>
</dbReference>
<dbReference type="PANTHER" id="PTHR47165:SF4">
    <property type="entry name" value="OS03G0429900 PROTEIN"/>
    <property type="match status" value="1"/>
</dbReference>
<keyword evidence="3 11" id="KW-0235">DNA replication</keyword>
<feature type="domain" description="Replication factor-A protein 1 N-terminal" evidence="13">
    <location>
        <begin position="5"/>
        <end position="100"/>
    </location>
</feature>
<dbReference type="Pfam" id="PF16900">
    <property type="entry name" value="REPA_OB_2"/>
    <property type="match status" value="1"/>
</dbReference>
<dbReference type="FunFam" id="2.40.50.140:FF:000041">
    <property type="entry name" value="Replication protein A subunit"/>
    <property type="match status" value="1"/>
</dbReference>
<accession>A0AAQ4EVW4</accession>
<dbReference type="InterPro" id="IPR031657">
    <property type="entry name" value="REPA_OB_2"/>
</dbReference>
<evidence type="ECO:0000256" key="3">
    <source>
        <dbReference type="ARBA" id="ARBA00022705"/>
    </source>
</evidence>
<dbReference type="GO" id="GO:0005634">
    <property type="term" value="C:nucleus"/>
    <property type="evidence" value="ECO:0007669"/>
    <property type="project" value="UniProtKB-SubCell"/>
</dbReference>
<gene>
    <name evidence="16" type="ORF">V5799_019940</name>
</gene>
<dbReference type="CDD" id="cd04474">
    <property type="entry name" value="RPA1_DBD_A"/>
    <property type="match status" value="1"/>
</dbReference>
<evidence type="ECO:0000256" key="10">
    <source>
        <dbReference type="ARBA" id="ARBA00062035"/>
    </source>
</evidence>
<evidence type="ECO:0000256" key="5">
    <source>
        <dbReference type="ARBA" id="ARBA00022771"/>
    </source>
</evidence>
<dbReference type="InterPro" id="IPR047192">
    <property type="entry name" value="Euk_RPA1_DBD_C"/>
</dbReference>
<evidence type="ECO:0000256" key="4">
    <source>
        <dbReference type="ARBA" id="ARBA00022723"/>
    </source>
</evidence>
<dbReference type="GO" id="GO:0006260">
    <property type="term" value="P:DNA replication"/>
    <property type="evidence" value="ECO:0007669"/>
    <property type="project" value="UniProtKB-KW"/>
</dbReference>
<evidence type="ECO:0000259" key="15">
    <source>
        <dbReference type="Pfam" id="PF16900"/>
    </source>
</evidence>
<dbReference type="GO" id="GO:0003677">
    <property type="term" value="F:DNA binding"/>
    <property type="evidence" value="ECO:0007669"/>
    <property type="project" value="UniProtKB-KW"/>
</dbReference>
<keyword evidence="5 11" id="KW-0863">Zinc-finger</keyword>
<evidence type="ECO:0000256" key="9">
    <source>
        <dbReference type="ARBA" id="ARBA00058595"/>
    </source>
</evidence>
<dbReference type="CDD" id="cd04475">
    <property type="entry name" value="RPA1_DBD_B"/>
    <property type="match status" value="1"/>
</dbReference>
<dbReference type="GO" id="GO:0008270">
    <property type="term" value="F:zinc ion binding"/>
    <property type="evidence" value="ECO:0007669"/>
    <property type="project" value="UniProtKB-KW"/>
</dbReference>
<dbReference type="InterPro" id="IPR007199">
    <property type="entry name" value="Rep_factor-A_N"/>
</dbReference>
<dbReference type="CDD" id="cd04476">
    <property type="entry name" value="RPA1_DBD_C"/>
    <property type="match status" value="1"/>
</dbReference>
<evidence type="ECO:0000256" key="7">
    <source>
        <dbReference type="ARBA" id="ARBA00023125"/>
    </source>
</evidence>
<comment type="function">
    <text evidence="9 11">As part of the heterotrimeric replication protein A complex (RPA/RP-A), binds and stabilizes single-stranded DNA intermediates, that form during DNA replication or upon DNA stress. It prevents their reannealing and in parallel, recruits and activates different proteins and complexes involved in DNA metabolism. Thereby, it plays an essential role both in DNA replication and the cellular response to DNA damage.</text>
</comment>
<reference evidence="16 17" key="1">
    <citation type="journal article" date="2023" name="Arcadia Sci">
        <title>De novo assembly of a long-read Amblyomma americanum tick genome.</title>
        <authorList>
            <person name="Chou S."/>
            <person name="Poskanzer K.E."/>
            <person name="Rollins M."/>
            <person name="Thuy-Boun P.S."/>
        </authorList>
    </citation>
    <scope>NUCLEOTIDE SEQUENCE [LARGE SCALE GENOMIC DNA]</scope>
    <source>
        <strain evidence="16">F_SG_1</strain>
        <tissue evidence="16">Salivary glands</tissue>
    </source>
</reference>
<dbReference type="AlphaFoldDB" id="A0AAQ4EVW4"/>
<comment type="subunit">
    <text evidence="10 11">Component of the heterotrimeric canonical replication protein A complex (RPA).</text>
</comment>
<evidence type="ECO:0000256" key="11">
    <source>
        <dbReference type="RuleBase" id="RU364130"/>
    </source>
</evidence>
<feature type="domain" description="Replication protein A OB" evidence="15">
    <location>
        <begin position="262"/>
        <end position="358"/>
    </location>
</feature>